<reference evidence="1 2" key="1">
    <citation type="submission" date="2020-03" db="EMBL/GenBank/DDBJ databases">
        <title>Whole genome shotgun sequence of Phytohabitans suffuscus NBRC 105367.</title>
        <authorList>
            <person name="Komaki H."/>
            <person name="Tamura T."/>
        </authorList>
    </citation>
    <scope>NUCLEOTIDE SEQUENCE [LARGE SCALE GENOMIC DNA]</scope>
    <source>
        <strain evidence="1 2">NBRC 105367</strain>
    </source>
</reference>
<dbReference type="EMBL" id="AP022871">
    <property type="protein sequence ID" value="BCB84854.1"/>
    <property type="molecule type" value="Genomic_DNA"/>
</dbReference>
<proteinExistence type="predicted"/>
<gene>
    <name evidence="1" type="ORF">Psuf_021670</name>
</gene>
<dbReference type="KEGG" id="psuu:Psuf_021670"/>
<protein>
    <submittedName>
        <fullName evidence="1">Uncharacterized protein</fullName>
    </submittedName>
</protein>
<reference evidence="1 2" key="2">
    <citation type="submission" date="2020-03" db="EMBL/GenBank/DDBJ databases">
        <authorList>
            <person name="Ichikawa N."/>
            <person name="Kimura A."/>
            <person name="Kitahashi Y."/>
            <person name="Uohara A."/>
        </authorList>
    </citation>
    <scope>NUCLEOTIDE SEQUENCE [LARGE SCALE GENOMIC DNA]</scope>
    <source>
        <strain evidence="1 2">NBRC 105367</strain>
    </source>
</reference>
<organism evidence="1 2">
    <name type="scientific">Phytohabitans suffuscus</name>
    <dbReference type="NCBI Taxonomy" id="624315"/>
    <lineage>
        <taxon>Bacteria</taxon>
        <taxon>Bacillati</taxon>
        <taxon>Actinomycetota</taxon>
        <taxon>Actinomycetes</taxon>
        <taxon>Micromonosporales</taxon>
        <taxon>Micromonosporaceae</taxon>
    </lineage>
</organism>
<evidence type="ECO:0000313" key="1">
    <source>
        <dbReference type="EMBL" id="BCB84854.1"/>
    </source>
</evidence>
<name>A0A6F8YFE1_9ACTN</name>
<keyword evidence="2" id="KW-1185">Reference proteome</keyword>
<dbReference type="Proteomes" id="UP000503011">
    <property type="component" value="Chromosome"/>
</dbReference>
<sequence>MARPAASGGLRSCDWWRGQWCCASRYLRAISWNPAFGGLAAARPVEGVGAFDGDDPETGYLDVTAGVGVARVVGFAVLEDERTVHTGGGEDVEQLAEVAGLDGFVARVVADYDGAVGGWCRRGSG</sequence>
<accession>A0A6F8YFE1</accession>
<evidence type="ECO:0000313" key="2">
    <source>
        <dbReference type="Proteomes" id="UP000503011"/>
    </source>
</evidence>
<dbReference type="AlphaFoldDB" id="A0A6F8YFE1"/>